<gene>
    <name evidence="1" type="ORF">EKG37_12215</name>
</gene>
<dbReference type="AlphaFoldDB" id="A0A3S0KI65"/>
<dbReference type="OrthoDB" id="2881021at2"/>
<name>A0A3S0KI65_9BACI</name>
<comment type="caution">
    <text evidence="1">The sequence shown here is derived from an EMBL/GenBank/DDBJ whole genome shotgun (WGS) entry which is preliminary data.</text>
</comment>
<protein>
    <submittedName>
        <fullName evidence="1">Uncharacterized protein</fullName>
    </submittedName>
</protein>
<reference evidence="1 2" key="1">
    <citation type="submission" date="2018-12" db="EMBL/GenBank/DDBJ databases">
        <title>Bacillus yapensis draft genome sequence.</title>
        <authorList>
            <person name="Yu L."/>
            <person name="Xu X."/>
            <person name="Tang X."/>
        </authorList>
    </citation>
    <scope>NUCLEOTIDE SEQUENCE [LARGE SCALE GENOMIC DNA]</scope>
    <source>
        <strain evidence="1 2">XXST-01</strain>
    </source>
</reference>
<evidence type="ECO:0000313" key="2">
    <source>
        <dbReference type="Proteomes" id="UP000271374"/>
    </source>
</evidence>
<accession>A0A3S0KI65</accession>
<dbReference type="RefSeq" id="WP_126408953.1">
    <property type="nucleotide sequence ID" value="NZ_RXNT01000009.1"/>
</dbReference>
<dbReference type="Proteomes" id="UP000271374">
    <property type="component" value="Unassembled WGS sequence"/>
</dbReference>
<organism evidence="1 2">
    <name type="scientific">Bacillus yapensis</name>
    <dbReference type="NCBI Taxonomy" id="2492960"/>
    <lineage>
        <taxon>Bacteria</taxon>
        <taxon>Bacillati</taxon>
        <taxon>Bacillota</taxon>
        <taxon>Bacilli</taxon>
        <taxon>Bacillales</taxon>
        <taxon>Bacillaceae</taxon>
        <taxon>Bacillus</taxon>
    </lineage>
</organism>
<keyword evidence="2" id="KW-1185">Reference proteome</keyword>
<proteinExistence type="predicted"/>
<dbReference type="EMBL" id="RXNT01000009">
    <property type="protein sequence ID" value="RTR31060.1"/>
    <property type="molecule type" value="Genomic_DNA"/>
</dbReference>
<evidence type="ECO:0000313" key="1">
    <source>
        <dbReference type="EMBL" id="RTR31060.1"/>
    </source>
</evidence>
<sequence>MKERKTMIKVAKIDQKEQFIELRAKGVSYDEISKGIGVSKPTLIKWGRDLQLEISNRYALELELLQEKYYVSKKKRIELFGEQLVRLIEELANRDLSEIPTEKLYDMTMKTAASLKQEETQITLKEVGSMEDTLDDLLNKSAYIEWKP</sequence>